<dbReference type="EMBL" id="CP036290">
    <property type="protein sequence ID" value="QDU85724.1"/>
    <property type="molecule type" value="Genomic_DNA"/>
</dbReference>
<evidence type="ECO:0000256" key="2">
    <source>
        <dbReference type="ARBA" id="ARBA00022741"/>
    </source>
</evidence>
<dbReference type="InterPro" id="IPR001482">
    <property type="entry name" value="T2SS/T4SS_dom"/>
</dbReference>
<dbReference type="Pfam" id="PF05157">
    <property type="entry name" value="MshEN"/>
    <property type="match status" value="1"/>
</dbReference>
<dbReference type="GO" id="GO:0005524">
    <property type="term" value="F:ATP binding"/>
    <property type="evidence" value="ECO:0007669"/>
    <property type="project" value="UniProtKB-KW"/>
</dbReference>
<keyword evidence="6" id="KW-1185">Reference proteome</keyword>
<dbReference type="PANTHER" id="PTHR30258:SF1">
    <property type="entry name" value="PROTEIN TRANSPORT PROTEIN HOFB HOMOLOG"/>
    <property type="match status" value="1"/>
</dbReference>
<name>A0A518D2N1_9BACT</name>
<evidence type="ECO:0000256" key="1">
    <source>
        <dbReference type="ARBA" id="ARBA00006611"/>
    </source>
</evidence>
<proteinExistence type="inferred from homology"/>
<dbReference type="InterPro" id="IPR007831">
    <property type="entry name" value="T2SS_GspE_N"/>
</dbReference>
<evidence type="ECO:0000313" key="6">
    <source>
        <dbReference type="Proteomes" id="UP000319342"/>
    </source>
</evidence>
<dbReference type="Gene3D" id="3.30.450.90">
    <property type="match status" value="1"/>
</dbReference>
<dbReference type="Gene3D" id="3.30.300.160">
    <property type="entry name" value="Type II secretion system, protein E, N-terminal domain"/>
    <property type="match status" value="1"/>
</dbReference>
<dbReference type="FunFam" id="3.40.50.300:FF:000398">
    <property type="entry name" value="Type IV pilus assembly ATPase PilB"/>
    <property type="match status" value="1"/>
</dbReference>
<evidence type="ECO:0000256" key="3">
    <source>
        <dbReference type="ARBA" id="ARBA00022840"/>
    </source>
</evidence>
<dbReference type="Pfam" id="PF00437">
    <property type="entry name" value="T2SSE"/>
    <property type="match status" value="1"/>
</dbReference>
<keyword evidence="2" id="KW-0547">Nucleotide-binding</keyword>
<dbReference type="PROSITE" id="PS00662">
    <property type="entry name" value="T2SP_E"/>
    <property type="match status" value="1"/>
</dbReference>
<keyword evidence="3" id="KW-0067">ATP-binding</keyword>
<dbReference type="OrthoDB" id="244550at2"/>
<gene>
    <name evidence="5" type="primary">xpsE_2</name>
    <name evidence="5" type="ORF">Pla163_28570</name>
</gene>
<organism evidence="5 6">
    <name type="scientific">Rohdeia mirabilis</name>
    <dbReference type="NCBI Taxonomy" id="2528008"/>
    <lineage>
        <taxon>Bacteria</taxon>
        <taxon>Pseudomonadati</taxon>
        <taxon>Planctomycetota</taxon>
        <taxon>Planctomycetia</taxon>
        <taxon>Planctomycetia incertae sedis</taxon>
        <taxon>Rohdeia</taxon>
    </lineage>
</organism>
<sequence length="568" mass="61650">MVRTSGKIRRLLIDGGLVTAEEWEGLSETGVPVLEAIVTSERVTEAALLEVLGAAGNVPPIDASKIHPDHRALETLTKEDCEEHCALPVARTGEILTVLVADPFDVLLLDDLNIMTGCRVRPILSHPAAIRAAIAVAYDTGAAQVDELLSGVQTDGFEVAPIEEEAENLDLAGTADDPNEVPSVKLVNLVLLKALREKASDIHIEPGDQHLRIRFRVDGRLHQIMAPPKHMLNSVISRLKILANLDIAERMGPQDGKFQIRYEGRQIDFRLSTLPVVGGEKAVMRILDSSGVAKSLDKLGYEEKCLADLKEGISSSYGMVLVTGPTGSGKSTTLYAAVREVSTPDINVVTVEDPVEYRMDGINQVPVNPKRGLTFAGALRSILRQDPDVVLLGEIRDTETAEIAVKAALTGHLVLSTLHTNDAASTVTRLVDMGIDPFMVSSSLLCVAAQRLARVLCPHCRRTAEVPRDELMAMGFIEADFENDFQIFVANQEGCPRCTGGYKGRFALLETLYMTADVKRLVVEGESAAKIKTMAIENGMLTLRRVGLLNAMRGRTSLEEVLRVTMGD</sequence>
<dbReference type="Proteomes" id="UP000319342">
    <property type="component" value="Chromosome"/>
</dbReference>
<evidence type="ECO:0000259" key="4">
    <source>
        <dbReference type="PROSITE" id="PS00662"/>
    </source>
</evidence>
<accession>A0A518D2N1</accession>
<dbReference type="GO" id="GO:0016887">
    <property type="term" value="F:ATP hydrolysis activity"/>
    <property type="evidence" value="ECO:0007669"/>
    <property type="project" value="TreeGrafter"/>
</dbReference>
<reference evidence="5 6" key="1">
    <citation type="submission" date="2019-02" db="EMBL/GenBank/DDBJ databases">
        <title>Deep-cultivation of Planctomycetes and their phenomic and genomic characterization uncovers novel biology.</title>
        <authorList>
            <person name="Wiegand S."/>
            <person name="Jogler M."/>
            <person name="Boedeker C."/>
            <person name="Pinto D."/>
            <person name="Vollmers J."/>
            <person name="Rivas-Marin E."/>
            <person name="Kohn T."/>
            <person name="Peeters S.H."/>
            <person name="Heuer A."/>
            <person name="Rast P."/>
            <person name="Oberbeckmann S."/>
            <person name="Bunk B."/>
            <person name="Jeske O."/>
            <person name="Meyerdierks A."/>
            <person name="Storesund J.E."/>
            <person name="Kallscheuer N."/>
            <person name="Luecker S."/>
            <person name="Lage O.M."/>
            <person name="Pohl T."/>
            <person name="Merkel B.J."/>
            <person name="Hornburger P."/>
            <person name="Mueller R.-W."/>
            <person name="Bruemmer F."/>
            <person name="Labrenz M."/>
            <person name="Spormann A.M."/>
            <person name="Op den Camp H."/>
            <person name="Overmann J."/>
            <person name="Amann R."/>
            <person name="Jetten M.S.M."/>
            <person name="Mascher T."/>
            <person name="Medema M.H."/>
            <person name="Devos D.P."/>
            <person name="Kaster A.-K."/>
            <person name="Ovreas L."/>
            <person name="Rohde M."/>
            <person name="Galperin M.Y."/>
            <person name="Jogler C."/>
        </authorList>
    </citation>
    <scope>NUCLEOTIDE SEQUENCE [LARGE SCALE GENOMIC DNA]</scope>
    <source>
        <strain evidence="5 6">Pla163</strain>
    </source>
</reference>
<dbReference type="SMART" id="SM00382">
    <property type="entry name" value="AAA"/>
    <property type="match status" value="1"/>
</dbReference>
<dbReference type="PANTHER" id="PTHR30258">
    <property type="entry name" value="TYPE II SECRETION SYSTEM PROTEIN GSPE-RELATED"/>
    <property type="match status" value="1"/>
</dbReference>
<dbReference type="GO" id="GO:0005886">
    <property type="term" value="C:plasma membrane"/>
    <property type="evidence" value="ECO:0007669"/>
    <property type="project" value="TreeGrafter"/>
</dbReference>
<evidence type="ECO:0000313" key="5">
    <source>
        <dbReference type="EMBL" id="QDU85724.1"/>
    </source>
</evidence>
<dbReference type="Gene3D" id="3.40.50.300">
    <property type="entry name" value="P-loop containing nucleotide triphosphate hydrolases"/>
    <property type="match status" value="1"/>
</dbReference>
<dbReference type="InterPro" id="IPR003593">
    <property type="entry name" value="AAA+_ATPase"/>
</dbReference>
<comment type="similarity">
    <text evidence="1">Belongs to the GSP E family.</text>
</comment>
<dbReference type="CDD" id="cd01129">
    <property type="entry name" value="PulE-GspE-like"/>
    <property type="match status" value="1"/>
</dbReference>
<dbReference type="SUPFAM" id="SSF52540">
    <property type="entry name" value="P-loop containing nucleoside triphosphate hydrolases"/>
    <property type="match status" value="1"/>
</dbReference>
<dbReference type="InterPro" id="IPR027417">
    <property type="entry name" value="P-loop_NTPase"/>
</dbReference>
<feature type="domain" description="Bacterial type II secretion system protein E" evidence="4">
    <location>
        <begin position="383"/>
        <end position="397"/>
    </location>
</feature>
<dbReference type="AlphaFoldDB" id="A0A518D2N1"/>
<protein>
    <submittedName>
        <fullName evidence="5">Type II secretion system protein E</fullName>
    </submittedName>
</protein>
<dbReference type="SUPFAM" id="SSF160246">
    <property type="entry name" value="EspE N-terminal domain-like"/>
    <property type="match status" value="1"/>
</dbReference>
<dbReference type="RefSeq" id="WP_145189602.1">
    <property type="nucleotide sequence ID" value="NZ_CP036290.1"/>
</dbReference>
<dbReference type="InterPro" id="IPR037257">
    <property type="entry name" value="T2SS_E_N_sf"/>
</dbReference>